<organism evidence="1 2">
    <name type="scientific">Desulfosarcina ovata subsp. sediminis</name>
    <dbReference type="NCBI Taxonomy" id="885957"/>
    <lineage>
        <taxon>Bacteria</taxon>
        <taxon>Pseudomonadati</taxon>
        <taxon>Thermodesulfobacteriota</taxon>
        <taxon>Desulfobacteria</taxon>
        <taxon>Desulfobacterales</taxon>
        <taxon>Desulfosarcinaceae</taxon>
        <taxon>Desulfosarcina</taxon>
    </lineage>
</organism>
<reference evidence="1 2" key="1">
    <citation type="submission" date="2019-11" db="EMBL/GenBank/DDBJ databases">
        <title>Comparative genomics of hydrocarbon-degrading Desulfosarcina strains.</title>
        <authorList>
            <person name="Watanabe M."/>
            <person name="Kojima H."/>
            <person name="Fukui M."/>
        </authorList>
    </citation>
    <scope>NUCLEOTIDE SEQUENCE [LARGE SCALE GENOMIC DNA]</scope>
    <source>
        <strain evidence="1 2">28bB2T</strain>
    </source>
</reference>
<dbReference type="Proteomes" id="UP000425960">
    <property type="component" value="Chromosome"/>
</dbReference>
<accession>A0A5K8A0J3</accession>
<proteinExistence type="predicted"/>
<dbReference type="EMBL" id="AP021876">
    <property type="protein sequence ID" value="BBO85904.1"/>
    <property type="molecule type" value="Genomic_DNA"/>
</dbReference>
<dbReference type="AlphaFoldDB" id="A0A5K8A0J3"/>
<dbReference type="RefSeq" id="WP_155325365.1">
    <property type="nucleotide sequence ID" value="NZ_AP021876.1"/>
</dbReference>
<protein>
    <submittedName>
        <fullName evidence="1">Uncharacterized protein</fullName>
    </submittedName>
</protein>
<dbReference type="KEGG" id="dov:DSCO28_64700"/>
<sequence length="78" mass="9039">MAIDQITETRQRLRQLRGLSKQPWVDGKLRADLHEMRFRKAIKLALLMLQRRLESGVDGPFDPVISRKLDAISVLLND</sequence>
<evidence type="ECO:0000313" key="2">
    <source>
        <dbReference type="Proteomes" id="UP000425960"/>
    </source>
</evidence>
<name>A0A5K8A0J3_9BACT</name>
<evidence type="ECO:0000313" key="1">
    <source>
        <dbReference type="EMBL" id="BBO85904.1"/>
    </source>
</evidence>
<gene>
    <name evidence="1" type="ORF">DSCO28_64700</name>
</gene>